<gene>
    <name evidence="2" type="ORF">SAMN05216236_10417</name>
</gene>
<accession>A0A1I6ZBH2</accession>
<sequence>MNIPIALPVMAPQPTGHPASLPPDRAKASTAQHVDPPAESEASRDYQSGQQGTDDGLKTAPPSVMQIKIMEILDQQARELEQSPRD</sequence>
<dbReference type="OrthoDB" id="7874994at2"/>
<dbReference type="EMBL" id="FPAW01000004">
    <property type="protein sequence ID" value="SFT60053.1"/>
    <property type="molecule type" value="Genomic_DNA"/>
</dbReference>
<evidence type="ECO:0000313" key="3">
    <source>
        <dbReference type="Proteomes" id="UP000182466"/>
    </source>
</evidence>
<proteinExistence type="predicted"/>
<name>A0A1I6ZBH2_9RHOB</name>
<evidence type="ECO:0000313" key="2">
    <source>
        <dbReference type="EMBL" id="SFT60053.1"/>
    </source>
</evidence>
<reference evidence="2 3" key="1">
    <citation type="submission" date="2016-10" db="EMBL/GenBank/DDBJ databases">
        <authorList>
            <person name="de Groot N.N."/>
        </authorList>
    </citation>
    <scope>NUCLEOTIDE SEQUENCE [LARGE SCALE GENOMIC DNA]</scope>
    <source>
        <strain evidence="2 3">CGMCC 1.10959</strain>
    </source>
</reference>
<organism evidence="2 3">
    <name type="scientific">Sedimentitalea nanhaiensis</name>
    <dbReference type="NCBI Taxonomy" id="999627"/>
    <lineage>
        <taxon>Bacteria</taxon>
        <taxon>Pseudomonadati</taxon>
        <taxon>Pseudomonadota</taxon>
        <taxon>Alphaproteobacteria</taxon>
        <taxon>Rhodobacterales</taxon>
        <taxon>Paracoccaceae</taxon>
        <taxon>Sedimentitalea</taxon>
    </lineage>
</organism>
<keyword evidence="3" id="KW-1185">Reference proteome</keyword>
<evidence type="ECO:0000256" key="1">
    <source>
        <dbReference type="SAM" id="MobiDB-lite"/>
    </source>
</evidence>
<feature type="region of interest" description="Disordered" evidence="1">
    <location>
        <begin position="1"/>
        <end position="65"/>
    </location>
</feature>
<dbReference type="Proteomes" id="UP000182466">
    <property type="component" value="Unassembled WGS sequence"/>
</dbReference>
<dbReference type="AlphaFoldDB" id="A0A1I6ZBH2"/>
<protein>
    <submittedName>
        <fullName evidence="2">Uncharacterized protein</fullName>
    </submittedName>
</protein>
<dbReference type="RefSeq" id="WP_027261433.1">
    <property type="nucleotide sequence ID" value="NZ_FPAW01000004.1"/>
</dbReference>
<dbReference type="STRING" id="999627.SAMN05216236_10417"/>